<dbReference type="AlphaFoldDB" id="A0A2A6CNY2"/>
<keyword evidence="2" id="KW-1185">Reference proteome</keyword>
<reference evidence="1" key="2">
    <citation type="submission" date="2022-06" db="UniProtKB">
        <authorList>
            <consortium name="EnsemblMetazoa"/>
        </authorList>
    </citation>
    <scope>IDENTIFICATION</scope>
    <source>
        <strain evidence="1">PS312</strain>
    </source>
</reference>
<evidence type="ECO:0000313" key="1">
    <source>
        <dbReference type="EnsemblMetazoa" id="PPA23121.1"/>
    </source>
</evidence>
<protein>
    <submittedName>
        <fullName evidence="1">Uncharacterized protein</fullName>
    </submittedName>
</protein>
<accession>A0A2A6CNY2</accession>
<dbReference type="EnsemblMetazoa" id="PPA23121.1">
    <property type="protein sequence ID" value="PPA23121.1"/>
    <property type="gene ID" value="WBGene00112675"/>
</dbReference>
<reference evidence="2" key="1">
    <citation type="journal article" date="2008" name="Nat. Genet.">
        <title>The Pristionchus pacificus genome provides a unique perspective on nematode lifestyle and parasitism.</title>
        <authorList>
            <person name="Dieterich C."/>
            <person name="Clifton S.W."/>
            <person name="Schuster L.N."/>
            <person name="Chinwalla A."/>
            <person name="Delehaunty K."/>
            <person name="Dinkelacker I."/>
            <person name="Fulton L."/>
            <person name="Fulton R."/>
            <person name="Godfrey J."/>
            <person name="Minx P."/>
            <person name="Mitreva M."/>
            <person name="Roeseler W."/>
            <person name="Tian H."/>
            <person name="Witte H."/>
            <person name="Yang S.P."/>
            <person name="Wilson R.K."/>
            <person name="Sommer R.J."/>
        </authorList>
    </citation>
    <scope>NUCLEOTIDE SEQUENCE [LARGE SCALE GENOMIC DNA]</scope>
    <source>
        <strain evidence="2">PS312</strain>
    </source>
</reference>
<accession>A0A8R1YNQ1</accession>
<evidence type="ECO:0000313" key="2">
    <source>
        <dbReference type="Proteomes" id="UP000005239"/>
    </source>
</evidence>
<gene>
    <name evidence="1" type="primary">WBGene00112675</name>
</gene>
<proteinExistence type="predicted"/>
<organism evidence="1 2">
    <name type="scientific">Pristionchus pacificus</name>
    <name type="common">Parasitic nematode worm</name>
    <dbReference type="NCBI Taxonomy" id="54126"/>
    <lineage>
        <taxon>Eukaryota</taxon>
        <taxon>Metazoa</taxon>
        <taxon>Ecdysozoa</taxon>
        <taxon>Nematoda</taxon>
        <taxon>Chromadorea</taxon>
        <taxon>Rhabditida</taxon>
        <taxon>Rhabditina</taxon>
        <taxon>Diplogasteromorpha</taxon>
        <taxon>Diplogasteroidea</taxon>
        <taxon>Neodiplogasteridae</taxon>
        <taxon>Pristionchus</taxon>
    </lineage>
</organism>
<dbReference type="Proteomes" id="UP000005239">
    <property type="component" value="Unassembled WGS sequence"/>
</dbReference>
<sequence>MLLPPHTEPRICGYSAVKVSFLLLLITSVGSIIQQIAFTDCDSALAIPVQWTSFISTFVGMVAFYMAICDHNEQLMRFVILLTFYGILQSILVALIAFFTITGSDTCISRQIRSWDTACFESQSCYFFSNHVEFVNGGMNGVIVEYSILLGVFSAVLTILYISEIFSYFTLLKSFREFKKSTAIVDASKSKLKQ</sequence>
<name>A0A2A6CNY2_PRIPA</name>